<comment type="caution">
    <text evidence="9">The sequence shown here is derived from an EMBL/GenBank/DDBJ whole genome shotgun (WGS) entry which is preliminary data.</text>
</comment>
<organism evidence="9 10">
    <name type="scientific">Prauserella cavernicola</name>
    <dbReference type="NCBI Taxonomy" id="2800127"/>
    <lineage>
        <taxon>Bacteria</taxon>
        <taxon>Bacillati</taxon>
        <taxon>Actinomycetota</taxon>
        <taxon>Actinomycetes</taxon>
        <taxon>Pseudonocardiales</taxon>
        <taxon>Pseudonocardiaceae</taxon>
        <taxon>Prauserella</taxon>
    </lineage>
</organism>
<evidence type="ECO:0000259" key="8">
    <source>
        <dbReference type="PROSITE" id="PS50850"/>
    </source>
</evidence>
<evidence type="ECO:0000256" key="5">
    <source>
        <dbReference type="ARBA" id="ARBA00022989"/>
    </source>
</evidence>
<feature type="domain" description="Major facilitator superfamily (MFS) profile" evidence="8">
    <location>
        <begin position="17"/>
        <end position="504"/>
    </location>
</feature>
<evidence type="ECO:0000256" key="3">
    <source>
        <dbReference type="ARBA" id="ARBA00022475"/>
    </source>
</evidence>
<protein>
    <submittedName>
        <fullName evidence="9">MFS transporter</fullName>
    </submittedName>
</protein>
<proteinExistence type="predicted"/>
<dbReference type="Gene3D" id="1.20.1720.10">
    <property type="entry name" value="Multidrug resistance protein D"/>
    <property type="match status" value="1"/>
</dbReference>
<gene>
    <name evidence="9" type="ORF">JHE00_18815</name>
</gene>
<feature type="transmembrane region" description="Helical" evidence="7">
    <location>
        <begin position="408"/>
        <end position="427"/>
    </location>
</feature>
<dbReference type="PANTHER" id="PTHR42718:SF47">
    <property type="entry name" value="METHYL VIOLOGEN RESISTANCE PROTEIN SMVA"/>
    <property type="match status" value="1"/>
</dbReference>
<evidence type="ECO:0000256" key="6">
    <source>
        <dbReference type="ARBA" id="ARBA00023136"/>
    </source>
</evidence>
<keyword evidence="3" id="KW-1003">Cell membrane</keyword>
<evidence type="ECO:0000256" key="2">
    <source>
        <dbReference type="ARBA" id="ARBA00022448"/>
    </source>
</evidence>
<feature type="transmembrane region" description="Helical" evidence="7">
    <location>
        <begin position="167"/>
        <end position="192"/>
    </location>
</feature>
<dbReference type="GO" id="GO:0005886">
    <property type="term" value="C:plasma membrane"/>
    <property type="evidence" value="ECO:0007669"/>
    <property type="project" value="UniProtKB-SubCell"/>
</dbReference>
<accession>A0A934V6N1</accession>
<evidence type="ECO:0000256" key="4">
    <source>
        <dbReference type="ARBA" id="ARBA00022692"/>
    </source>
</evidence>
<feature type="transmembrane region" description="Helical" evidence="7">
    <location>
        <begin position="141"/>
        <end position="161"/>
    </location>
</feature>
<dbReference type="SUPFAM" id="SSF103473">
    <property type="entry name" value="MFS general substrate transporter"/>
    <property type="match status" value="1"/>
</dbReference>
<name>A0A934V6N1_9PSEU</name>
<evidence type="ECO:0000256" key="7">
    <source>
        <dbReference type="SAM" id="Phobius"/>
    </source>
</evidence>
<keyword evidence="5 7" id="KW-1133">Transmembrane helix</keyword>
<feature type="transmembrane region" description="Helical" evidence="7">
    <location>
        <begin position="304"/>
        <end position="329"/>
    </location>
</feature>
<evidence type="ECO:0000313" key="10">
    <source>
        <dbReference type="Proteomes" id="UP000635245"/>
    </source>
</evidence>
<reference evidence="9" key="1">
    <citation type="submission" date="2020-12" db="EMBL/GenBank/DDBJ databases">
        <title>Prauserella sp. ASG 168, a novel actinomycete isolated from cave rock.</title>
        <authorList>
            <person name="Suriyachadkun C."/>
        </authorList>
    </citation>
    <scope>NUCLEOTIDE SEQUENCE</scope>
    <source>
        <strain evidence="9">ASG 168</strain>
    </source>
</reference>
<feature type="transmembrane region" description="Helical" evidence="7">
    <location>
        <begin position="479"/>
        <end position="500"/>
    </location>
</feature>
<comment type="subcellular location">
    <subcellularLocation>
        <location evidence="1">Cell membrane</location>
        <topology evidence="1">Multi-pass membrane protein</topology>
    </subcellularLocation>
</comment>
<keyword evidence="10" id="KW-1185">Reference proteome</keyword>
<feature type="transmembrane region" description="Helical" evidence="7">
    <location>
        <begin position="15"/>
        <end position="39"/>
    </location>
</feature>
<dbReference type="PROSITE" id="PS51318">
    <property type="entry name" value="TAT"/>
    <property type="match status" value="1"/>
</dbReference>
<dbReference type="GO" id="GO:0022857">
    <property type="term" value="F:transmembrane transporter activity"/>
    <property type="evidence" value="ECO:0007669"/>
    <property type="project" value="InterPro"/>
</dbReference>
<feature type="transmembrane region" description="Helical" evidence="7">
    <location>
        <begin position="363"/>
        <end position="387"/>
    </location>
</feature>
<dbReference type="InterPro" id="IPR011701">
    <property type="entry name" value="MFS"/>
</dbReference>
<dbReference type="PROSITE" id="PS50850">
    <property type="entry name" value="MFS"/>
    <property type="match status" value="1"/>
</dbReference>
<dbReference type="InterPro" id="IPR006311">
    <property type="entry name" value="TAT_signal"/>
</dbReference>
<dbReference type="Pfam" id="PF07690">
    <property type="entry name" value="MFS_1"/>
    <property type="match status" value="1"/>
</dbReference>
<feature type="transmembrane region" description="Helical" evidence="7">
    <location>
        <begin position="108"/>
        <end position="129"/>
    </location>
</feature>
<feature type="transmembrane region" description="Helical" evidence="7">
    <location>
        <begin position="271"/>
        <end position="292"/>
    </location>
</feature>
<dbReference type="InterPro" id="IPR036259">
    <property type="entry name" value="MFS_trans_sf"/>
</dbReference>
<dbReference type="CDD" id="cd17321">
    <property type="entry name" value="MFS_MMR_MDR_like"/>
    <property type="match status" value="1"/>
</dbReference>
<dbReference type="InterPro" id="IPR020846">
    <property type="entry name" value="MFS_dom"/>
</dbReference>
<feature type="transmembrane region" description="Helical" evidence="7">
    <location>
        <begin position="336"/>
        <end position="357"/>
    </location>
</feature>
<feature type="transmembrane region" description="Helical" evidence="7">
    <location>
        <begin position="59"/>
        <end position="76"/>
    </location>
</feature>
<keyword evidence="6 7" id="KW-0472">Membrane</keyword>
<dbReference type="Proteomes" id="UP000635245">
    <property type="component" value="Unassembled WGS sequence"/>
</dbReference>
<sequence length="512" mass="51903">MTAPLAEPRAGAREWCGLALLALPLLVLAFDISVLYLAAPQLTADLAPSATQQLWILDIYGFLIAGFLLTMGALGDRIGRRRLLLGGGAAFAAASVLAAFAPNAELLIAARALLGVTGATMMPSTLALISTMFRDARQRSFAIAIWMTTFSAGVAVGPIVGGIVLEAFWWGAVFLLGVPVMLVLVALGPVLLPEHRDPEGARGIDLPSALLSLATTLPFVYGVKETVAHGAGPVPALAMVAGAGVGVVFVRRQRRFEHPLLDVSLFTRRAFVVAVSLMLLGTLAVNGLMYLIPQYLQLLRGESAFGAALWMTPIAAVSVLASLLAPVLARALGRRVFLATAGATALVSCAALGLTGADTALPLVLALASVAVFGIAPVGVLGTDLVVGSVPPARAGSAAAVSETAAELGVAVGVAVTGSLVAAVYGANLAGTLPTGLPAEVAENARDGVAAALSAAEALPPGLGDRLVEAARTAFAEGFAAAGLLCATVLAGTIALALAIPRERRTDEEKSG</sequence>
<dbReference type="Gene3D" id="1.20.1250.20">
    <property type="entry name" value="MFS general substrate transporter like domains"/>
    <property type="match status" value="1"/>
</dbReference>
<evidence type="ECO:0000256" key="1">
    <source>
        <dbReference type="ARBA" id="ARBA00004651"/>
    </source>
</evidence>
<feature type="transmembrane region" description="Helical" evidence="7">
    <location>
        <begin position="83"/>
        <end position="102"/>
    </location>
</feature>
<dbReference type="EMBL" id="JAENJH010000004">
    <property type="protein sequence ID" value="MBK1786385.1"/>
    <property type="molecule type" value="Genomic_DNA"/>
</dbReference>
<keyword evidence="2" id="KW-0813">Transport</keyword>
<dbReference type="AlphaFoldDB" id="A0A934V6N1"/>
<dbReference type="PANTHER" id="PTHR42718">
    <property type="entry name" value="MAJOR FACILITATOR SUPERFAMILY MULTIDRUG TRANSPORTER MFSC"/>
    <property type="match status" value="1"/>
</dbReference>
<feature type="transmembrane region" description="Helical" evidence="7">
    <location>
        <begin position="227"/>
        <end position="250"/>
    </location>
</feature>
<feature type="transmembrane region" description="Helical" evidence="7">
    <location>
        <begin position="204"/>
        <end position="221"/>
    </location>
</feature>
<keyword evidence="4 7" id="KW-0812">Transmembrane</keyword>
<dbReference type="RefSeq" id="WP_200319775.1">
    <property type="nucleotide sequence ID" value="NZ_JAENJH010000004.1"/>
</dbReference>
<evidence type="ECO:0000313" key="9">
    <source>
        <dbReference type="EMBL" id="MBK1786385.1"/>
    </source>
</evidence>